<dbReference type="Gene3D" id="3.40.50.300">
    <property type="entry name" value="P-loop containing nucleotide triphosphate hydrolases"/>
    <property type="match status" value="1"/>
</dbReference>
<dbReference type="OrthoDB" id="61220at2157"/>
<proteinExistence type="predicted"/>
<dbReference type="EMBL" id="CP002009">
    <property type="protein sequence ID" value="ADG13692.1"/>
    <property type="molecule type" value="Genomic_DNA"/>
</dbReference>
<sequence>MIIFGLFGKTGCGKTEILRELKKKHPVIDIEEIAGTRGSILGDLYDLKMRTQEEFDRIIEKEIKKAGKYGYVVVEYEGRKIGGDYRIKIPELLANIKNYDYKILIDCPYECQIKRLVNIYKPRNEREKEMLINKLFILRRDFKKPDMIDMLDEAISLIKNDQYFEAAKLLEEKLYRVHYMRNIKNIKPDLVVYNEDVKKSAEIIDKFIKEKLWMRKS</sequence>
<dbReference type="InterPro" id="IPR027417">
    <property type="entry name" value="P-loop_NTPase"/>
</dbReference>
<dbReference type="HOGENOM" id="CLU_1259105_0_0_2"/>
<dbReference type="GeneID" id="9132052"/>
<name>D5VSY9_METIM</name>
<dbReference type="InterPro" id="IPR017582">
    <property type="entry name" value="SelU"/>
</dbReference>
<dbReference type="PANTHER" id="PTHR30401:SF0">
    <property type="entry name" value="TRNA 2-SELENOURIDINE SYNTHASE"/>
    <property type="match status" value="1"/>
</dbReference>
<dbReference type="PANTHER" id="PTHR30401">
    <property type="entry name" value="TRNA 2-SELENOURIDINE SYNTHASE"/>
    <property type="match status" value="1"/>
</dbReference>
<evidence type="ECO:0000313" key="2">
    <source>
        <dbReference type="EMBL" id="ADG13692.1"/>
    </source>
</evidence>
<dbReference type="Pfam" id="PF26341">
    <property type="entry name" value="AAA_SelU"/>
    <property type="match status" value="1"/>
</dbReference>
<dbReference type="RefSeq" id="WP_013100437.1">
    <property type="nucleotide sequence ID" value="NC_014122.1"/>
</dbReference>
<protein>
    <submittedName>
        <fullName evidence="2">ATPase-like protein</fullName>
    </submittedName>
</protein>
<accession>D5VSY9</accession>
<dbReference type="InterPro" id="IPR058840">
    <property type="entry name" value="AAA_SelU"/>
</dbReference>
<dbReference type="GO" id="GO:0043828">
    <property type="term" value="F:tRNA 2-selenouridine synthase activity"/>
    <property type="evidence" value="ECO:0007669"/>
    <property type="project" value="InterPro"/>
</dbReference>
<dbReference type="Proteomes" id="UP000002061">
    <property type="component" value="Chromosome"/>
</dbReference>
<evidence type="ECO:0000259" key="1">
    <source>
        <dbReference type="Pfam" id="PF26341"/>
    </source>
</evidence>
<organism evidence="2 3">
    <name type="scientific">Methanocaldococcus infernus (strain DSM 11812 / JCM 15783 / ME)</name>
    <dbReference type="NCBI Taxonomy" id="573063"/>
    <lineage>
        <taxon>Archaea</taxon>
        <taxon>Methanobacteriati</taxon>
        <taxon>Methanobacteriota</taxon>
        <taxon>Methanomada group</taxon>
        <taxon>Methanococci</taxon>
        <taxon>Methanococcales</taxon>
        <taxon>Methanocaldococcaceae</taxon>
        <taxon>Methanocaldococcus</taxon>
    </lineage>
</organism>
<dbReference type="SUPFAM" id="SSF52540">
    <property type="entry name" value="P-loop containing nucleoside triphosphate hydrolases"/>
    <property type="match status" value="1"/>
</dbReference>
<dbReference type="NCBIfam" id="TIGR04569">
    <property type="entry name" value="arch_SelU_Cterm"/>
    <property type="match status" value="1"/>
</dbReference>
<dbReference type="KEGG" id="mif:Metin_1034"/>
<gene>
    <name evidence="2" type="ordered locus">Metin_1034</name>
</gene>
<dbReference type="GO" id="GO:0002098">
    <property type="term" value="P:tRNA wobble uridine modification"/>
    <property type="evidence" value="ECO:0007669"/>
    <property type="project" value="InterPro"/>
</dbReference>
<dbReference type="STRING" id="573063.Metin_1034"/>
<evidence type="ECO:0000313" key="3">
    <source>
        <dbReference type="Proteomes" id="UP000002061"/>
    </source>
</evidence>
<feature type="domain" description="tRNA 2-selenouridine synthase AAA" evidence="1">
    <location>
        <begin position="6"/>
        <end position="127"/>
    </location>
</feature>
<dbReference type="eggNOG" id="arCOG05019">
    <property type="taxonomic scope" value="Archaea"/>
</dbReference>
<reference evidence="2" key="1">
    <citation type="submission" date="2010-04" db="EMBL/GenBank/DDBJ databases">
        <title>Complete sequence of Methanocaldococcus infernus ME.</title>
        <authorList>
            <consortium name="US DOE Joint Genome Institute"/>
            <person name="Lucas S."/>
            <person name="Copeland A."/>
            <person name="Lapidus A."/>
            <person name="Cheng J.-F."/>
            <person name="Bruce D."/>
            <person name="Goodwin L."/>
            <person name="Pitluck S."/>
            <person name="Munk A.C."/>
            <person name="Detter J.C."/>
            <person name="Han C."/>
            <person name="Tapia R."/>
            <person name="Land M."/>
            <person name="Hauser L."/>
            <person name="Kyrpides N."/>
            <person name="Mikhailova N."/>
            <person name="Sieprawska-Lupa M."/>
            <person name="Whitman W.B."/>
            <person name="Woyke T."/>
        </authorList>
    </citation>
    <scope>NUCLEOTIDE SEQUENCE [LARGE SCALE GENOMIC DNA]</scope>
    <source>
        <strain evidence="2">ME</strain>
    </source>
</reference>
<keyword evidence="3" id="KW-1185">Reference proteome</keyword>
<dbReference type="InterPro" id="IPR030815">
    <property type="entry name" value="Arch_SelU_Cterm"/>
</dbReference>
<dbReference type="AlphaFoldDB" id="D5VSY9"/>